<dbReference type="PANTHER" id="PTHR30372">
    <property type="entry name" value="LIPID-A-DISACCHARIDE SYNTHASE"/>
    <property type="match status" value="1"/>
</dbReference>
<comment type="similarity">
    <text evidence="2 11">Belongs to the LpxB family.</text>
</comment>
<keyword evidence="9 11" id="KW-0443">Lipid metabolism</keyword>
<evidence type="ECO:0000256" key="9">
    <source>
        <dbReference type="ARBA" id="ARBA00023098"/>
    </source>
</evidence>
<dbReference type="EMBL" id="CACVAY010000029">
    <property type="protein sequence ID" value="CAA6805885.1"/>
    <property type="molecule type" value="Genomic_DNA"/>
</dbReference>
<proteinExistence type="inferred from homology"/>
<evidence type="ECO:0000256" key="6">
    <source>
        <dbReference type="ARBA" id="ARBA00022556"/>
    </source>
</evidence>
<evidence type="ECO:0000313" key="12">
    <source>
        <dbReference type="EMBL" id="CAA6805885.1"/>
    </source>
</evidence>
<dbReference type="GO" id="GO:0016020">
    <property type="term" value="C:membrane"/>
    <property type="evidence" value="ECO:0007669"/>
    <property type="project" value="GOC"/>
</dbReference>
<dbReference type="UniPathway" id="UPA00973"/>
<dbReference type="PANTHER" id="PTHR30372:SF4">
    <property type="entry name" value="LIPID-A-DISACCHARIDE SYNTHASE, MITOCHONDRIAL-RELATED"/>
    <property type="match status" value="1"/>
</dbReference>
<dbReference type="SUPFAM" id="SSF53756">
    <property type="entry name" value="UDP-Glycosyltransferase/glycogen phosphorylase"/>
    <property type="match status" value="1"/>
</dbReference>
<dbReference type="NCBIfam" id="TIGR00215">
    <property type="entry name" value="lpxB"/>
    <property type="match status" value="1"/>
</dbReference>
<evidence type="ECO:0000256" key="1">
    <source>
        <dbReference type="ARBA" id="ARBA00002056"/>
    </source>
</evidence>
<dbReference type="GO" id="GO:0009245">
    <property type="term" value="P:lipid A biosynthetic process"/>
    <property type="evidence" value="ECO:0007669"/>
    <property type="project" value="UniProtKB-UniRule"/>
</dbReference>
<reference evidence="12" key="1">
    <citation type="submission" date="2020-01" db="EMBL/GenBank/DDBJ databases">
        <authorList>
            <person name="Meier V. D."/>
            <person name="Meier V D."/>
        </authorList>
    </citation>
    <scope>NUCLEOTIDE SEQUENCE</scope>
    <source>
        <strain evidence="12">HLG_WM_MAG_07</strain>
    </source>
</reference>
<dbReference type="AlphaFoldDB" id="A0A6S6SE79"/>
<evidence type="ECO:0000256" key="3">
    <source>
        <dbReference type="ARBA" id="ARBA00012687"/>
    </source>
</evidence>
<evidence type="ECO:0000256" key="11">
    <source>
        <dbReference type="HAMAP-Rule" id="MF_00392"/>
    </source>
</evidence>
<accession>A0A6S6SE79</accession>
<keyword evidence="6 11" id="KW-0441">Lipid A biosynthesis</keyword>
<dbReference type="EC" id="2.4.1.182" evidence="3 11"/>
<keyword evidence="5 11" id="KW-0444">Lipid biosynthesis</keyword>
<keyword evidence="7 11" id="KW-0328">Glycosyltransferase</keyword>
<evidence type="ECO:0000256" key="5">
    <source>
        <dbReference type="ARBA" id="ARBA00022516"/>
    </source>
</evidence>
<dbReference type="InterPro" id="IPR003835">
    <property type="entry name" value="Glyco_trans_19"/>
</dbReference>
<gene>
    <name evidence="11" type="primary">lpxB</name>
    <name evidence="12" type="ORF">HELGO_WM12066</name>
</gene>
<comment type="catalytic activity">
    <reaction evidence="10 11">
        <text>a lipid X + a UDP-2-N,3-O-bis[(3R)-3-hydroxyacyl]-alpha-D-glucosamine = a lipid A disaccharide + UDP + H(+)</text>
        <dbReference type="Rhea" id="RHEA:67828"/>
        <dbReference type="ChEBI" id="CHEBI:15378"/>
        <dbReference type="ChEBI" id="CHEBI:58223"/>
        <dbReference type="ChEBI" id="CHEBI:137748"/>
        <dbReference type="ChEBI" id="CHEBI:176338"/>
        <dbReference type="ChEBI" id="CHEBI:176343"/>
        <dbReference type="EC" id="2.4.1.182"/>
    </reaction>
</comment>
<dbReference type="HAMAP" id="MF_00392">
    <property type="entry name" value="LpxB"/>
    <property type="match status" value="1"/>
</dbReference>
<organism evidence="12">
    <name type="scientific">uncultured Thiotrichaceae bacterium</name>
    <dbReference type="NCBI Taxonomy" id="298394"/>
    <lineage>
        <taxon>Bacteria</taxon>
        <taxon>Pseudomonadati</taxon>
        <taxon>Pseudomonadota</taxon>
        <taxon>Gammaproteobacteria</taxon>
        <taxon>Thiotrichales</taxon>
        <taxon>Thiotrichaceae</taxon>
        <taxon>environmental samples</taxon>
    </lineage>
</organism>
<protein>
    <recommendedName>
        <fullName evidence="4 11">Lipid-A-disaccharide synthase</fullName>
        <ecNumber evidence="3 11">2.4.1.182</ecNumber>
    </recommendedName>
</protein>
<sequence length="384" mass="42974">MIAKRIAIVVGEASGDILGSRLIKSLRELNPDLEFEGIGGPEMQAQGFKNLYEMERLSVMGIVEVLRRLPELMRIRKNLYKRWRDTPPDLMIGIDAPDFNLKLESRLHEVGVSVAHYVSPSVWAWRSGRVKAMRGNLDLMLTLFPFEAEFYEKENIPVAFVGHPLADDVPIESDKAEARKQLNLQKDVKILAILPGSRSSEIKYLAKAFVQSAQVLKQNYPDLQCIAPMANAKMHAKFRNIVEEQAPELGVIFIDGQSRLAMTASDWVLMASGTAVLEGMLVGRPMVAAGKMSVLTAAIIRISRTLKVTYFTLPNNLANESLVSELIQEDVTIENIVREVKSMMNMSEAEVNNLLGKFKIQHLRLRKNASENAARILAEKFSLS</sequence>
<comment type="pathway">
    <text evidence="11">Bacterial outer membrane biogenesis; LPS lipid A biosynthesis.</text>
</comment>
<dbReference type="GO" id="GO:0008915">
    <property type="term" value="F:lipid-A-disaccharide synthase activity"/>
    <property type="evidence" value="ECO:0007669"/>
    <property type="project" value="UniProtKB-UniRule"/>
</dbReference>
<dbReference type="GO" id="GO:0005543">
    <property type="term" value="F:phospholipid binding"/>
    <property type="evidence" value="ECO:0007669"/>
    <property type="project" value="TreeGrafter"/>
</dbReference>
<evidence type="ECO:0000256" key="7">
    <source>
        <dbReference type="ARBA" id="ARBA00022676"/>
    </source>
</evidence>
<keyword evidence="8 11" id="KW-0808">Transferase</keyword>
<name>A0A6S6SE79_9GAMM</name>
<evidence type="ECO:0000256" key="8">
    <source>
        <dbReference type="ARBA" id="ARBA00022679"/>
    </source>
</evidence>
<evidence type="ECO:0000256" key="10">
    <source>
        <dbReference type="ARBA" id="ARBA00048975"/>
    </source>
</evidence>
<evidence type="ECO:0000256" key="2">
    <source>
        <dbReference type="ARBA" id="ARBA00007868"/>
    </source>
</evidence>
<comment type="function">
    <text evidence="1 11">Condensation of UDP-2,3-diacylglucosamine and 2,3-diacylglucosamine-1-phosphate to form lipid A disaccharide, a precursor of lipid A, a phosphorylated glycolipid that anchors the lipopolysaccharide to the outer membrane of the cell.</text>
</comment>
<dbReference type="Pfam" id="PF02684">
    <property type="entry name" value="LpxB"/>
    <property type="match status" value="1"/>
</dbReference>
<evidence type="ECO:0000256" key="4">
    <source>
        <dbReference type="ARBA" id="ARBA00020902"/>
    </source>
</evidence>